<dbReference type="AlphaFoldDB" id="A0A381Z9P9"/>
<dbReference type="SUPFAM" id="SSF52096">
    <property type="entry name" value="ClpP/crotonase"/>
    <property type="match status" value="1"/>
</dbReference>
<evidence type="ECO:0000256" key="1">
    <source>
        <dbReference type="ARBA" id="ARBA00005254"/>
    </source>
</evidence>
<reference evidence="2" key="1">
    <citation type="submission" date="2018-05" db="EMBL/GenBank/DDBJ databases">
        <authorList>
            <person name="Lanie J.A."/>
            <person name="Ng W.-L."/>
            <person name="Kazmierczak K.M."/>
            <person name="Andrzejewski T.M."/>
            <person name="Davidsen T.M."/>
            <person name="Wayne K.J."/>
            <person name="Tettelin H."/>
            <person name="Glass J.I."/>
            <person name="Rusch D."/>
            <person name="Podicherti R."/>
            <person name="Tsui H.-C.T."/>
            <person name="Winkler M.E."/>
        </authorList>
    </citation>
    <scope>NUCLEOTIDE SEQUENCE</scope>
</reference>
<gene>
    <name evidence="2" type="ORF">METZ01_LOCUS138327</name>
</gene>
<sequence>MHSFETLDFSVDDNLAMIGLNRPRARNAFNTKMRDDLFQVIEAIKDDYAITGSIIYGSGKDFCAGADLTEFGRAPSQSIARTIRWERDLWSLFLNNPKPMIAAVHGNCIGSGFEMALLCDIIIASHNARFSMPETRLGLIAAAGGTQVLPRSIGLSNTINIFSSPNPITSQQAHSMGIVSKVVAKRKLMDSAKTQATYLSNLRPELIAACKFAVNTECSLPLDQGLLAETRSAMRLMKTK</sequence>
<dbReference type="CDD" id="cd06558">
    <property type="entry name" value="crotonase-like"/>
    <property type="match status" value="1"/>
</dbReference>
<dbReference type="InterPro" id="IPR001753">
    <property type="entry name" value="Enoyl-CoA_hydra/iso"/>
</dbReference>
<dbReference type="PANTHER" id="PTHR43802:SF1">
    <property type="entry name" value="IP11341P-RELATED"/>
    <property type="match status" value="1"/>
</dbReference>
<evidence type="ECO:0000313" key="2">
    <source>
        <dbReference type="EMBL" id="SVA85473.1"/>
    </source>
</evidence>
<protein>
    <recommendedName>
        <fullName evidence="3">Enoyl-CoA hydratase</fullName>
    </recommendedName>
</protein>
<dbReference type="Pfam" id="PF00378">
    <property type="entry name" value="ECH_1"/>
    <property type="match status" value="1"/>
</dbReference>
<comment type="similarity">
    <text evidence="1">Belongs to the enoyl-CoA hydratase/isomerase family.</text>
</comment>
<dbReference type="PANTHER" id="PTHR43802">
    <property type="entry name" value="ENOYL-COA HYDRATASE"/>
    <property type="match status" value="1"/>
</dbReference>
<dbReference type="Gene3D" id="3.90.226.10">
    <property type="entry name" value="2-enoyl-CoA Hydratase, Chain A, domain 1"/>
    <property type="match status" value="1"/>
</dbReference>
<dbReference type="EMBL" id="UINC01020330">
    <property type="protein sequence ID" value="SVA85473.1"/>
    <property type="molecule type" value="Genomic_DNA"/>
</dbReference>
<proteinExistence type="inferred from homology"/>
<organism evidence="2">
    <name type="scientific">marine metagenome</name>
    <dbReference type="NCBI Taxonomy" id="408172"/>
    <lineage>
        <taxon>unclassified sequences</taxon>
        <taxon>metagenomes</taxon>
        <taxon>ecological metagenomes</taxon>
    </lineage>
</organism>
<dbReference type="InterPro" id="IPR029045">
    <property type="entry name" value="ClpP/crotonase-like_dom_sf"/>
</dbReference>
<name>A0A381Z9P9_9ZZZZ</name>
<accession>A0A381Z9P9</accession>
<evidence type="ECO:0008006" key="3">
    <source>
        <dbReference type="Google" id="ProtNLM"/>
    </source>
</evidence>